<dbReference type="InterPro" id="IPR011330">
    <property type="entry name" value="Glyco_hydro/deAcase_b/a-brl"/>
</dbReference>
<protein>
    <submittedName>
        <fullName evidence="1">DUF5054 domain-containing protein</fullName>
    </submittedName>
</protein>
<comment type="caution">
    <text evidence="1">The sequence shown here is derived from an EMBL/GenBank/DDBJ whole genome shotgun (WGS) entry which is preliminary data.</text>
</comment>
<dbReference type="InterPro" id="IPR032482">
    <property type="entry name" value="DUF5054"/>
</dbReference>
<dbReference type="GO" id="GO:0005975">
    <property type="term" value="P:carbohydrate metabolic process"/>
    <property type="evidence" value="ECO:0007669"/>
    <property type="project" value="InterPro"/>
</dbReference>
<dbReference type="Gene3D" id="3.20.110.10">
    <property type="entry name" value="Glycoside hydrolase 38, N terminal domain"/>
    <property type="match status" value="1"/>
</dbReference>
<sequence length="695" mass="78892">MKVRVRYLFFLMIGILLGAEISAKPILKSDSVNPGSIKKIHLIFKTHLDVGFTNFGDSVIKTYMDDFIPRTLSLTESLRQGGASERYLWTTGSWLIYEFLKQSDTVMVKRMEKAIKNGDITWHALPFSTHTELADPSLYELGIQISKQLDKRFGKNTISAKMTDVPGHTRSIVPILARNGIKFLHIGVNSASTAPDVPPLFRWQAPDGTSVIVMYQQGYGNQIVLPGTDVMVDIRFTNDNHGPHSLAQIKSIYKELHEKYPNAEVVTSTLNDVAYETLKIESTLPVITKELGDTWIHGVGSDPALVSDFRALSRLRLKWINEGKFAFGDEQDLSFGLPLLMVAEHTWGRDVKVYLKDWDIYLPADFKAARLKSNFKQMEQSWNEKRRYINRAIDNLPLKEKKDAWSILRSLKPSLSSVSGYSELKDFSKIVKTKYYEIKISPSNGSIIYLRDKKSGQNWANGEHPLFLYSYQTFSNTDYERFLNQYLIKKVQWALEDFGKPGLEKLNLVSKIWNPTLVSAHYKEDKLGTSVLLKMSVLDDKGQIVGGSPAEIYVELTFPNDTKEIQATLKWFGKQAYRLPEASWFSFAPVVRKGDWTIDKMGGIVNFRDVESRGNRKMHACINGVQLKTIDGATMSVGSLDAPLAMFGNSSLLDFNNKLPNAGDGVQFCLHNNVWGTNFTMWFDEDMQYRFVVKL</sequence>
<proteinExistence type="predicted"/>
<dbReference type="SUPFAM" id="SSF88713">
    <property type="entry name" value="Glycoside hydrolase/deacetylase"/>
    <property type="match status" value="1"/>
</dbReference>
<evidence type="ECO:0000313" key="2">
    <source>
        <dbReference type="Proteomes" id="UP000283850"/>
    </source>
</evidence>
<evidence type="ECO:0000313" key="1">
    <source>
        <dbReference type="EMBL" id="RGV55286.1"/>
    </source>
</evidence>
<dbReference type="InterPro" id="IPR027291">
    <property type="entry name" value="Glyco_hydro_38_N_sf"/>
</dbReference>
<dbReference type="CDD" id="cd10791">
    <property type="entry name" value="GH38N_AMII_like_1"/>
    <property type="match status" value="1"/>
</dbReference>
<name>A0A412YD58_9BACE</name>
<accession>A0A412YD58</accession>
<organism evidence="1 2">
    <name type="scientific">Bacteroides intestinalis</name>
    <dbReference type="NCBI Taxonomy" id="329854"/>
    <lineage>
        <taxon>Bacteria</taxon>
        <taxon>Pseudomonadati</taxon>
        <taxon>Bacteroidota</taxon>
        <taxon>Bacteroidia</taxon>
        <taxon>Bacteroidales</taxon>
        <taxon>Bacteroidaceae</taxon>
        <taxon>Bacteroides</taxon>
    </lineage>
</organism>
<dbReference type="AlphaFoldDB" id="A0A412YD58"/>
<dbReference type="Pfam" id="PF16477">
    <property type="entry name" value="DUF5054"/>
    <property type="match status" value="1"/>
</dbReference>
<dbReference type="Proteomes" id="UP000283850">
    <property type="component" value="Unassembled WGS sequence"/>
</dbReference>
<gene>
    <name evidence="1" type="ORF">DWW10_06950</name>
</gene>
<reference evidence="1 2" key="1">
    <citation type="submission" date="2018-08" db="EMBL/GenBank/DDBJ databases">
        <title>A genome reference for cultivated species of the human gut microbiota.</title>
        <authorList>
            <person name="Zou Y."/>
            <person name="Xue W."/>
            <person name="Luo G."/>
        </authorList>
    </citation>
    <scope>NUCLEOTIDE SEQUENCE [LARGE SCALE GENOMIC DNA]</scope>
    <source>
        <strain evidence="1 2">AF14-32</strain>
    </source>
</reference>
<dbReference type="EMBL" id="QRZF01000004">
    <property type="protein sequence ID" value="RGV55286.1"/>
    <property type="molecule type" value="Genomic_DNA"/>
</dbReference>
<dbReference type="RefSeq" id="WP_022392685.1">
    <property type="nucleotide sequence ID" value="NZ_QRZF01000004.1"/>
</dbReference>